<evidence type="ECO:0000256" key="1">
    <source>
        <dbReference type="SAM" id="SignalP"/>
    </source>
</evidence>
<organism evidence="3">
    <name type="scientific">Salpingoeca rosetta (strain ATCC 50818 / BSB-021)</name>
    <dbReference type="NCBI Taxonomy" id="946362"/>
    <lineage>
        <taxon>Eukaryota</taxon>
        <taxon>Choanoflagellata</taxon>
        <taxon>Craspedida</taxon>
        <taxon>Salpingoecidae</taxon>
        <taxon>Salpingoeca</taxon>
    </lineage>
</organism>
<keyword evidence="1" id="KW-0732">Signal</keyword>
<name>F2UKE9_SALR5</name>
<sequence>MKTSCVFVFVFAAVVAGSVGCHGDSVVSNAGVSIPNVVVDELLKAIEPKIDQAINGIQLPTCCYDDVGVKHVHLNFQQLSIVNTRVGLNVNTSASTDQLIIEASIQLTLQGFYRLCIHDDPFGKGCSTLDKCKGDFSITPSLSATLAFTPIVESTNTLLVNGTVAGFRVLSLNNNFCSWFQKGIQAAEPDIIKAGTKALGEVAASIAASLTRAANSHINTTTARVDWLFSNETRNTRAGAAVLLDVMLITPSGVKAPAKQTAQPPLTQLTDNDIHVVLGDSLLSNSLFVLAEDGVLDFAFNVVIANQTVPINISFSDASDVRFKSGAAVDLNTTVAFPLLGKTITANAVLTAAVTLNVTQTAAHTFNVTVHATEATLSSIGQCSDKATCKVLQAVKEYLDKHGAALVNEVLAKVPIAVSNQHVSDLRAIVRDSYADIAVGVDFSSLADTAVAALHAHITSTADGAGGIQCPQIPGAHQDGCI</sequence>
<dbReference type="Proteomes" id="UP000007799">
    <property type="component" value="Unassembled WGS sequence"/>
</dbReference>
<reference evidence="2" key="1">
    <citation type="submission" date="2009-08" db="EMBL/GenBank/DDBJ databases">
        <title>Annotation of Salpingoeca rosetta.</title>
        <authorList>
            <consortium name="The Broad Institute Genome Sequencing Platform"/>
            <person name="Russ C."/>
            <person name="Cuomo C."/>
            <person name="Burger G."/>
            <person name="Gray M.W."/>
            <person name="Holland P.W.H."/>
            <person name="King N."/>
            <person name="Lang F.B.F."/>
            <person name="Roger A.J."/>
            <person name="Ruiz-Trillo I."/>
            <person name="Young S.K."/>
            <person name="Zeng Q."/>
            <person name="Gargeya S."/>
            <person name="Alvarado L."/>
            <person name="Berlin A."/>
            <person name="Chapman S.B."/>
            <person name="Chen Z."/>
            <person name="Freedman E."/>
            <person name="Gellesch M."/>
            <person name="Goldberg J."/>
            <person name="Griggs A."/>
            <person name="Gujja S."/>
            <person name="Heilman E."/>
            <person name="Heiman D."/>
            <person name="Howarth C."/>
            <person name="Mehta T."/>
            <person name="Neiman D."/>
            <person name="Pearson M."/>
            <person name="Roberts A."/>
            <person name="Saif S."/>
            <person name="Shea T."/>
            <person name="Shenoy N."/>
            <person name="Sisk P."/>
            <person name="Stolte C."/>
            <person name="Sykes S."/>
            <person name="White J."/>
            <person name="Yandava C."/>
            <person name="Haas B."/>
            <person name="Nusbaum C."/>
            <person name="Birren B."/>
        </authorList>
    </citation>
    <scope>NUCLEOTIDE SEQUENCE [LARGE SCALE GENOMIC DNA]</scope>
    <source>
        <strain evidence="2">ATCC 50818</strain>
    </source>
</reference>
<proteinExistence type="predicted"/>
<dbReference type="PROSITE" id="PS51257">
    <property type="entry name" value="PROKAR_LIPOPROTEIN"/>
    <property type="match status" value="1"/>
</dbReference>
<gene>
    <name evidence="2" type="ORF">PTSG_08695</name>
</gene>
<dbReference type="AlphaFoldDB" id="F2UKE9"/>
<dbReference type="OMA" id="AANSHIN"/>
<dbReference type="EMBL" id="GL832978">
    <property type="protein sequence ID" value="EGD77598.1"/>
    <property type="molecule type" value="Genomic_DNA"/>
</dbReference>
<feature type="chain" id="PRO_5003288700" description="Lipid-binding serum glycoprotein N-terminal domain-containing protein" evidence="1">
    <location>
        <begin position="21"/>
        <end position="482"/>
    </location>
</feature>
<dbReference type="InParanoid" id="F2UKE9"/>
<evidence type="ECO:0008006" key="4">
    <source>
        <dbReference type="Google" id="ProtNLM"/>
    </source>
</evidence>
<protein>
    <recommendedName>
        <fullName evidence="4">Lipid-binding serum glycoprotein N-terminal domain-containing protein</fullName>
    </recommendedName>
</protein>
<feature type="signal peptide" evidence="1">
    <location>
        <begin position="1"/>
        <end position="20"/>
    </location>
</feature>
<evidence type="ECO:0000313" key="3">
    <source>
        <dbReference type="Proteomes" id="UP000007799"/>
    </source>
</evidence>
<dbReference type="RefSeq" id="XP_004990486.1">
    <property type="nucleotide sequence ID" value="XM_004990429.1"/>
</dbReference>
<dbReference type="eggNOG" id="ENOG502T0V2">
    <property type="taxonomic scope" value="Eukaryota"/>
</dbReference>
<dbReference type="GeneID" id="16071042"/>
<evidence type="ECO:0000313" key="2">
    <source>
        <dbReference type="EMBL" id="EGD77598.1"/>
    </source>
</evidence>
<keyword evidence="3" id="KW-1185">Reference proteome</keyword>
<accession>F2UKE9</accession>
<dbReference type="KEGG" id="sre:PTSG_08695"/>